<evidence type="ECO:0008006" key="4">
    <source>
        <dbReference type="Google" id="ProtNLM"/>
    </source>
</evidence>
<accession>A0A1F6C3Y4</accession>
<evidence type="ECO:0000313" key="2">
    <source>
        <dbReference type="EMBL" id="OGG43926.1"/>
    </source>
</evidence>
<dbReference type="EMBL" id="MFKF01000422">
    <property type="protein sequence ID" value="OGG43926.1"/>
    <property type="molecule type" value="Genomic_DNA"/>
</dbReference>
<dbReference type="CDD" id="cd15482">
    <property type="entry name" value="Sialidase_non-viral"/>
    <property type="match status" value="1"/>
</dbReference>
<reference evidence="2 3" key="1">
    <citation type="journal article" date="2016" name="Nat. Commun.">
        <title>Thousands of microbial genomes shed light on interconnected biogeochemical processes in an aquifer system.</title>
        <authorList>
            <person name="Anantharaman K."/>
            <person name="Brown C.T."/>
            <person name="Hug L.A."/>
            <person name="Sharon I."/>
            <person name="Castelle C.J."/>
            <person name="Probst A.J."/>
            <person name="Thomas B.C."/>
            <person name="Singh A."/>
            <person name="Wilkins M.J."/>
            <person name="Karaoz U."/>
            <person name="Brodie E.L."/>
            <person name="Williams K.H."/>
            <person name="Hubbard S.S."/>
            <person name="Banfield J.F."/>
        </authorList>
    </citation>
    <scope>NUCLEOTIDE SEQUENCE [LARGE SCALE GENOMIC DNA]</scope>
    <source>
        <strain evidence="3">RIFCSPLOWO2_12_FULL_64_10</strain>
    </source>
</reference>
<proteinExistence type="predicted"/>
<feature type="region of interest" description="Disordered" evidence="1">
    <location>
        <begin position="42"/>
        <end position="62"/>
    </location>
</feature>
<dbReference type="SUPFAM" id="SSF50939">
    <property type="entry name" value="Sialidases"/>
    <property type="match status" value="1"/>
</dbReference>
<organism evidence="2 3">
    <name type="scientific">Handelsmanbacteria sp. (strain RIFCSPLOWO2_12_FULL_64_10)</name>
    <dbReference type="NCBI Taxonomy" id="1817868"/>
    <lineage>
        <taxon>Bacteria</taxon>
        <taxon>Candidatus Handelsmaniibacteriota</taxon>
    </lineage>
</organism>
<name>A0A1F6C3Y4_HANXR</name>
<gene>
    <name evidence="2" type="ORF">A3F84_18880</name>
</gene>
<dbReference type="InterPro" id="IPR036278">
    <property type="entry name" value="Sialidase_sf"/>
</dbReference>
<comment type="caution">
    <text evidence="2">The sequence shown here is derived from an EMBL/GenBank/DDBJ whole genome shotgun (WGS) entry which is preliminary data.</text>
</comment>
<dbReference type="Proteomes" id="UP000178606">
    <property type="component" value="Unassembled WGS sequence"/>
</dbReference>
<evidence type="ECO:0000313" key="3">
    <source>
        <dbReference type="Proteomes" id="UP000178606"/>
    </source>
</evidence>
<dbReference type="Gene3D" id="2.120.10.10">
    <property type="match status" value="1"/>
</dbReference>
<dbReference type="AlphaFoldDB" id="A0A1F6C3Y4"/>
<sequence>MKIIEQGTLNRGEQGTRRALGTFPTVTPLSDGTLLATYRVGTTKDSDDETVEMRRSGDGGRSWGAPAMPFSCVAGGRRGSLKVAYLTPLEGDRLIAAALWVDREAHPGRPLFNPDTEGCLPMAVLVADSEDSGRTRLGL</sequence>
<protein>
    <recommendedName>
        <fullName evidence="4">Sialidase domain-containing protein</fullName>
    </recommendedName>
</protein>
<evidence type="ECO:0000256" key="1">
    <source>
        <dbReference type="SAM" id="MobiDB-lite"/>
    </source>
</evidence>